<dbReference type="EMBL" id="BN001301">
    <property type="protein sequence ID" value="CBF69497.1"/>
    <property type="molecule type" value="Genomic_DNA"/>
</dbReference>
<evidence type="ECO:0000313" key="2">
    <source>
        <dbReference type="Proteomes" id="UP000000560"/>
    </source>
</evidence>
<name>Q5AZ55_EMENI</name>
<dbReference type="GeneID" id="2871322"/>
<dbReference type="KEGG" id="ani:ANIA_06425"/>
<dbReference type="RefSeq" id="XP_664029.1">
    <property type="nucleotide sequence ID" value="XM_658937.1"/>
</dbReference>
<organism evidence="1 2">
    <name type="scientific">Emericella nidulans (strain FGSC A4 / ATCC 38163 / CBS 112.46 / NRRL 194 / M139)</name>
    <name type="common">Aspergillus nidulans</name>
    <dbReference type="NCBI Taxonomy" id="227321"/>
    <lineage>
        <taxon>Eukaryota</taxon>
        <taxon>Fungi</taxon>
        <taxon>Dikarya</taxon>
        <taxon>Ascomycota</taxon>
        <taxon>Pezizomycotina</taxon>
        <taxon>Eurotiomycetes</taxon>
        <taxon>Eurotiomycetidae</taxon>
        <taxon>Eurotiales</taxon>
        <taxon>Aspergillaceae</taxon>
        <taxon>Aspergillus</taxon>
        <taxon>Aspergillus subgen. Nidulantes</taxon>
    </lineage>
</organism>
<accession>Q5AZ55</accession>
<keyword evidence="2" id="KW-1185">Reference proteome</keyword>
<dbReference type="HOGENOM" id="CLU_1415142_0_0_1"/>
<proteinExistence type="predicted"/>
<gene>
    <name evidence="1" type="ORF">ANIA_06425</name>
</gene>
<protein>
    <submittedName>
        <fullName evidence="1">Uncharacterized protein</fullName>
    </submittedName>
</protein>
<reference evidence="2" key="2">
    <citation type="journal article" date="2009" name="Fungal Genet. Biol.">
        <title>The 2008 update of the Aspergillus nidulans genome annotation: a community effort.</title>
        <authorList>
            <person name="Wortman J.R."/>
            <person name="Gilsenan J.M."/>
            <person name="Joardar V."/>
            <person name="Deegan J."/>
            <person name="Clutterbuck J."/>
            <person name="Andersen M.R."/>
            <person name="Archer D."/>
            <person name="Bencina M."/>
            <person name="Braus G."/>
            <person name="Coutinho P."/>
            <person name="von Dohren H."/>
            <person name="Doonan J."/>
            <person name="Driessen A.J."/>
            <person name="Durek P."/>
            <person name="Espeso E."/>
            <person name="Fekete E."/>
            <person name="Flipphi M."/>
            <person name="Estrada C.G."/>
            <person name="Geysens S."/>
            <person name="Goldman G."/>
            <person name="de Groot P.W."/>
            <person name="Hansen K."/>
            <person name="Harris S.D."/>
            <person name="Heinekamp T."/>
            <person name="Helmstaedt K."/>
            <person name="Henrissat B."/>
            <person name="Hofmann G."/>
            <person name="Homan T."/>
            <person name="Horio T."/>
            <person name="Horiuchi H."/>
            <person name="James S."/>
            <person name="Jones M."/>
            <person name="Karaffa L."/>
            <person name="Karanyi Z."/>
            <person name="Kato M."/>
            <person name="Keller N."/>
            <person name="Kelly D.E."/>
            <person name="Kiel J.A."/>
            <person name="Kim J.M."/>
            <person name="van der Klei I.J."/>
            <person name="Klis F.M."/>
            <person name="Kovalchuk A."/>
            <person name="Krasevec N."/>
            <person name="Kubicek C.P."/>
            <person name="Liu B."/>
            <person name="Maccabe A."/>
            <person name="Meyer V."/>
            <person name="Mirabito P."/>
            <person name="Miskei M."/>
            <person name="Mos M."/>
            <person name="Mullins J."/>
            <person name="Nelson D.R."/>
            <person name="Nielsen J."/>
            <person name="Oakley B.R."/>
            <person name="Osmani S.A."/>
            <person name="Pakula T."/>
            <person name="Paszewski A."/>
            <person name="Paulsen I."/>
            <person name="Pilsyk S."/>
            <person name="Pocsi I."/>
            <person name="Punt P.J."/>
            <person name="Ram A.F."/>
            <person name="Ren Q."/>
            <person name="Robellet X."/>
            <person name="Robson G."/>
            <person name="Seiboth B."/>
            <person name="van Solingen P."/>
            <person name="Specht T."/>
            <person name="Sun J."/>
            <person name="Taheri-Talesh N."/>
            <person name="Takeshita N."/>
            <person name="Ussery D."/>
            <person name="vanKuyk P.A."/>
            <person name="Visser H."/>
            <person name="van de Vondervoort P.J."/>
            <person name="de Vries R.P."/>
            <person name="Walton J."/>
            <person name="Xiang X."/>
            <person name="Xiong Y."/>
            <person name="Zeng A.P."/>
            <person name="Brandt B.W."/>
            <person name="Cornell M.J."/>
            <person name="van den Hondel C.A."/>
            <person name="Visser J."/>
            <person name="Oliver S.G."/>
            <person name="Turner G."/>
        </authorList>
    </citation>
    <scope>GENOME REANNOTATION</scope>
    <source>
        <strain evidence="2">FGSC A4 / ATCC 38163 / CBS 112.46 / NRRL 194 / M139</strain>
    </source>
</reference>
<dbReference type="AlphaFoldDB" id="Q5AZ55"/>
<evidence type="ECO:0000313" key="1">
    <source>
        <dbReference type="EMBL" id="CBF69497.1"/>
    </source>
</evidence>
<dbReference type="InParanoid" id="Q5AZ55"/>
<reference evidence="2" key="1">
    <citation type="journal article" date="2005" name="Nature">
        <title>Sequencing of Aspergillus nidulans and comparative analysis with A. fumigatus and A. oryzae.</title>
        <authorList>
            <person name="Galagan J.E."/>
            <person name="Calvo S.E."/>
            <person name="Cuomo C."/>
            <person name="Ma L.J."/>
            <person name="Wortman J.R."/>
            <person name="Batzoglou S."/>
            <person name="Lee S.I."/>
            <person name="Basturkmen M."/>
            <person name="Spevak C.C."/>
            <person name="Clutterbuck J."/>
            <person name="Kapitonov V."/>
            <person name="Jurka J."/>
            <person name="Scazzocchio C."/>
            <person name="Farman M."/>
            <person name="Butler J."/>
            <person name="Purcell S."/>
            <person name="Harris S."/>
            <person name="Braus G.H."/>
            <person name="Draht O."/>
            <person name="Busch S."/>
            <person name="D'Enfert C."/>
            <person name="Bouchier C."/>
            <person name="Goldman G.H."/>
            <person name="Bell-Pedersen D."/>
            <person name="Griffiths-Jones S."/>
            <person name="Doonan J.H."/>
            <person name="Yu J."/>
            <person name="Vienken K."/>
            <person name="Pain A."/>
            <person name="Freitag M."/>
            <person name="Selker E.U."/>
            <person name="Archer D.B."/>
            <person name="Penalva M.A."/>
            <person name="Oakley B.R."/>
            <person name="Momany M."/>
            <person name="Tanaka T."/>
            <person name="Kumagai T."/>
            <person name="Asai K."/>
            <person name="Machida M."/>
            <person name="Nierman W.C."/>
            <person name="Denning D.W."/>
            <person name="Caddick M."/>
            <person name="Hynes M."/>
            <person name="Paoletti M."/>
            <person name="Fischer R."/>
            <person name="Miller B."/>
            <person name="Dyer P."/>
            <person name="Sachs M.S."/>
            <person name="Osmani S.A."/>
            <person name="Birren B.W."/>
        </authorList>
    </citation>
    <scope>NUCLEOTIDE SEQUENCE [LARGE SCALE GENOMIC DNA]</scope>
    <source>
        <strain evidence="2">FGSC A4 / ATCC 38163 / CBS 112.46 / NRRL 194 / M139</strain>
    </source>
</reference>
<dbReference type="Proteomes" id="UP000000560">
    <property type="component" value="Chromosome I"/>
</dbReference>
<sequence>MRHGQDMQFCAVADIYHAPLNPRNARCVARASPYRIAAKLLVGTTSLTPAFLAALRTRFVPCTAGKISSSSLAGGALGKGDAICWTYVASFMASVQPVSISDCRGHAVVLLKQCGNDPFCDEAGAAGYEDEGRDWSWGSGMTGDEICLGMGNLAGKNPGGDEARLGYRRTKYLGGELCDEPVTGGEGFARDG</sequence>
<accession>C8V0G2</accession>